<dbReference type="PANTHER" id="PTHR11895">
    <property type="entry name" value="TRANSAMIDASE"/>
    <property type="match status" value="1"/>
</dbReference>
<comment type="subunit">
    <text evidence="7">Heterotrimer of A, B and C subunits.</text>
</comment>
<evidence type="ECO:0000256" key="4">
    <source>
        <dbReference type="ARBA" id="ARBA00022840"/>
    </source>
</evidence>
<feature type="domain" description="Amidase" evidence="8">
    <location>
        <begin position="24"/>
        <end position="463"/>
    </location>
</feature>
<dbReference type="EC" id="6.3.5.7" evidence="7"/>
<dbReference type="InterPro" id="IPR020556">
    <property type="entry name" value="Amidase_CS"/>
</dbReference>
<dbReference type="GO" id="GO:0006412">
    <property type="term" value="P:translation"/>
    <property type="evidence" value="ECO:0007669"/>
    <property type="project" value="UniProtKB-UniRule"/>
</dbReference>
<evidence type="ECO:0000259" key="8">
    <source>
        <dbReference type="Pfam" id="PF01425"/>
    </source>
</evidence>
<evidence type="ECO:0000256" key="2">
    <source>
        <dbReference type="ARBA" id="ARBA00022598"/>
    </source>
</evidence>
<evidence type="ECO:0000256" key="6">
    <source>
        <dbReference type="ARBA" id="ARBA00047407"/>
    </source>
</evidence>
<keyword evidence="3 7" id="KW-0547">Nucleotide-binding</keyword>
<dbReference type="InterPro" id="IPR036928">
    <property type="entry name" value="AS_sf"/>
</dbReference>
<dbReference type="NCBIfam" id="TIGR00132">
    <property type="entry name" value="gatA"/>
    <property type="match status" value="1"/>
</dbReference>
<dbReference type="InterPro" id="IPR004412">
    <property type="entry name" value="GatA"/>
</dbReference>
<keyword evidence="9" id="KW-0808">Transferase</keyword>
<keyword evidence="2 7" id="KW-0436">Ligase</keyword>
<sequence>MNLTELTINQAHQGLAAKEFSARELTAAYLERIKKLDGKIKAFITVDEKNALSLAETIDKKADFSSPLAGIPLAIKDLFCTQGLKSTGASKILENYIPPFDATAVARLKEQPAIILGKTNCDEFAQGASGENSSFFVTRNPWDIERVPGGSSSGSAAAVAAELAAYALGTDTGGSIRQPASFCGVTGLKVTYGRVSRYGVMAMTSSLDTIGPLTKNVEDAALVLEVIAGLDKHDSTTPPKNVDKYSEEINQDIKGLKIGLPKEYFIAGLDPEIKKIILAAADKFKELGAEIIEVSLPHTDSAIAVYYIICPSEVSTNMSRYDGVRYGFSDRRPESLKDRYLDTRRQGFGPEVKRRIMIGTYSLSAGYYDAYYNKAAQVRTLVKQDFDQAFEKVDIILTPTAPTPAFKVGENTNDPLKMYLADVFTVPASLAGICGLSIPAGFVDGLPVGLQLLGNRFDEKTILRAGHQYQQATDWHTRRPS</sequence>
<comment type="similarity">
    <text evidence="1 7">Belongs to the amidase family. GatA subfamily.</text>
</comment>
<evidence type="ECO:0000256" key="1">
    <source>
        <dbReference type="ARBA" id="ARBA00008069"/>
    </source>
</evidence>
<dbReference type="PANTHER" id="PTHR11895:SF151">
    <property type="entry name" value="GLUTAMYL-TRNA(GLN) AMIDOTRANSFERASE SUBUNIT A"/>
    <property type="match status" value="1"/>
</dbReference>
<evidence type="ECO:0000256" key="7">
    <source>
        <dbReference type="HAMAP-Rule" id="MF_00120"/>
    </source>
</evidence>
<keyword evidence="5 7" id="KW-0648">Protein biosynthesis</keyword>
<feature type="active site" description="Charge relay system" evidence="7">
    <location>
        <position position="76"/>
    </location>
</feature>
<dbReference type="SUPFAM" id="SSF75304">
    <property type="entry name" value="Amidase signature (AS) enzymes"/>
    <property type="match status" value="1"/>
</dbReference>
<organism evidence="9 10">
    <name type="scientific">Candidatus Buchananbacteria bacterium RIFCSPLOWO2_01_FULL_46_12</name>
    <dbReference type="NCBI Taxonomy" id="1797546"/>
    <lineage>
        <taxon>Bacteria</taxon>
        <taxon>Candidatus Buchananiibacteriota</taxon>
    </lineage>
</organism>
<keyword evidence="4 7" id="KW-0067">ATP-binding</keyword>
<evidence type="ECO:0000256" key="3">
    <source>
        <dbReference type="ARBA" id="ARBA00022741"/>
    </source>
</evidence>
<dbReference type="PROSITE" id="PS00571">
    <property type="entry name" value="AMIDASES"/>
    <property type="match status" value="1"/>
</dbReference>
<protein>
    <recommendedName>
        <fullName evidence="7">Glutamyl-tRNA(Gln) amidotransferase subunit A</fullName>
        <shortName evidence="7">Glu-ADT subunit A</shortName>
        <ecNumber evidence="7">6.3.5.7</ecNumber>
    </recommendedName>
</protein>
<evidence type="ECO:0000313" key="10">
    <source>
        <dbReference type="Proteomes" id="UP000176512"/>
    </source>
</evidence>
<reference evidence="9 10" key="1">
    <citation type="journal article" date="2016" name="Nat. Commun.">
        <title>Thousands of microbial genomes shed light on interconnected biogeochemical processes in an aquifer system.</title>
        <authorList>
            <person name="Anantharaman K."/>
            <person name="Brown C.T."/>
            <person name="Hug L.A."/>
            <person name="Sharon I."/>
            <person name="Castelle C.J."/>
            <person name="Probst A.J."/>
            <person name="Thomas B.C."/>
            <person name="Singh A."/>
            <person name="Wilkins M.J."/>
            <person name="Karaoz U."/>
            <person name="Brodie E.L."/>
            <person name="Williams K.H."/>
            <person name="Hubbard S.S."/>
            <person name="Banfield J.F."/>
        </authorList>
    </citation>
    <scope>NUCLEOTIDE SEQUENCE [LARGE SCALE GENOMIC DNA]</scope>
</reference>
<proteinExistence type="inferred from homology"/>
<accession>A0A1G1YN38</accession>
<dbReference type="Gene3D" id="3.90.1300.10">
    <property type="entry name" value="Amidase signature (AS) domain"/>
    <property type="match status" value="1"/>
</dbReference>
<feature type="active site" description="Charge relay system" evidence="7">
    <location>
        <position position="151"/>
    </location>
</feature>
<dbReference type="InterPro" id="IPR023631">
    <property type="entry name" value="Amidase_dom"/>
</dbReference>
<dbReference type="EMBL" id="MHIP01000047">
    <property type="protein sequence ID" value="OGY53768.1"/>
    <property type="molecule type" value="Genomic_DNA"/>
</dbReference>
<dbReference type="GO" id="GO:0016740">
    <property type="term" value="F:transferase activity"/>
    <property type="evidence" value="ECO:0007669"/>
    <property type="project" value="UniProtKB-KW"/>
</dbReference>
<comment type="function">
    <text evidence="7">Allows the formation of correctly charged Gln-tRNA(Gln) through the transamidation of misacylated Glu-tRNA(Gln) in organisms which lack glutaminyl-tRNA synthetase. The reaction takes place in the presence of glutamine and ATP through an activated gamma-phospho-Glu-tRNA(Gln).</text>
</comment>
<comment type="catalytic activity">
    <reaction evidence="6 7">
        <text>L-glutamyl-tRNA(Gln) + L-glutamine + ATP + H2O = L-glutaminyl-tRNA(Gln) + L-glutamate + ADP + phosphate + H(+)</text>
        <dbReference type="Rhea" id="RHEA:17521"/>
        <dbReference type="Rhea" id="RHEA-COMP:9681"/>
        <dbReference type="Rhea" id="RHEA-COMP:9684"/>
        <dbReference type="ChEBI" id="CHEBI:15377"/>
        <dbReference type="ChEBI" id="CHEBI:15378"/>
        <dbReference type="ChEBI" id="CHEBI:29985"/>
        <dbReference type="ChEBI" id="CHEBI:30616"/>
        <dbReference type="ChEBI" id="CHEBI:43474"/>
        <dbReference type="ChEBI" id="CHEBI:58359"/>
        <dbReference type="ChEBI" id="CHEBI:78520"/>
        <dbReference type="ChEBI" id="CHEBI:78521"/>
        <dbReference type="ChEBI" id="CHEBI:456216"/>
        <dbReference type="EC" id="6.3.5.7"/>
    </reaction>
</comment>
<name>A0A1G1YN38_9BACT</name>
<feature type="active site" description="Acyl-ester intermediate" evidence="7">
    <location>
        <position position="175"/>
    </location>
</feature>
<dbReference type="Proteomes" id="UP000176512">
    <property type="component" value="Unassembled WGS sequence"/>
</dbReference>
<dbReference type="GO" id="GO:0050567">
    <property type="term" value="F:glutaminyl-tRNA synthase (glutamine-hydrolyzing) activity"/>
    <property type="evidence" value="ECO:0007669"/>
    <property type="project" value="UniProtKB-UniRule"/>
</dbReference>
<dbReference type="Pfam" id="PF01425">
    <property type="entry name" value="Amidase"/>
    <property type="match status" value="1"/>
</dbReference>
<comment type="caution">
    <text evidence="9">The sequence shown here is derived from an EMBL/GenBank/DDBJ whole genome shotgun (WGS) entry which is preliminary data.</text>
</comment>
<dbReference type="GO" id="GO:0005524">
    <property type="term" value="F:ATP binding"/>
    <property type="evidence" value="ECO:0007669"/>
    <property type="project" value="UniProtKB-KW"/>
</dbReference>
<dbReference type="GO" id="GO:0030956">
    <property type="term" value="C:glutamyl-tRNA(Gln) amidotransferase complex"/>
    <property type="evidence" value="ECO:0007669"/>
    <property type="project" value="InterPro"/>
</dbReference>
<dbReference type="HAMAP" id="MF_00120">
    <property type="entry name" value="GatA"/>
    <property type="match status" value="1"/>
</dbReference>
<dbReference type="InterPro" id="IPR000120">
    <property type="entry name" value="Amidase"/>
</dbReference>
<evidence type="ECO:0000256" key="5">
    <source>
        <dbReference type="ARBA" id="ARBA00022917"/>
    </source>
</evidence>
<evidence type="ECO:0000313" key="9">
    <source>
        <dbReference type="EMBL" id="OGY53768.1"/>
    </source>
</evidence>
<dbReference type="AlphaFoldDB" id="A0A1G1YN38"/>
<gene>
    <name evidence="7 9" type="primary">gatA</name>
    <name evidence="9" type="ORF">A3A24_02550</name>
</gene>